<keyword evidence="2" id="KW-1185">Reference proteome</keyword>
<dbReference type="OrthoDB" id="10253954at2759"/>
<evidence type="ECO:0000313" key="1">
    <source>
        <dbReference type="EMBL" id="KHJ98248.1"/>
    </source>
</evidence>
<accession>A0A0B1TL31</accession>
<dbReference type="AlphaFoldDB" id="A0A0B1TL31"/>
<organism evidence="1 2">
    <name type="scientific">Oesophagostomum dentatum</name>
    <name type="common">Nodular worm</name>
    <dbReference type="NCBI Taxonomy" id="61180"/>
    <lineage>
        <taxon>Eukaryota</taxon>
        <taxon>Metazoa</taxon>
        <taxon>Ecdysozoa</taxon>
        <taxon>Nematoda</taxon>
        <taxon>Chromadorea</taxon>
        <taxon>Rhabditida</taxon>
        <taxon>Rhabditina</taxon>
        <taxon>Rhabditomorpha</taxon>
        <taxon>Strongyloidea</taxon>
        <taxon>Strongylidae</taxon>
        <taxon>Oesophagostomum</taxon>
    </lineage>
</organism>
<evidence type="ECO:0000313" key="2">
    <source>
        <dbReference type="Proteomes" id="UP000053660"/>
    </source>
</evidence>
<reference evidence="1 2" key="1">
    <citation type="submission" date="2014-03" db="EMBL/GenBank/DDBJ databases">
        <title>Draft genome of the hookworm Oesophagostomum dentatum.</title>
        <authorList>
            <person name="Mitreva M."/>
        </authorList>
    </citation>
    <scope>NUCLEOTIDE SEQUENCE [LARGE SCALE GENOMIC DNA]</scope>
    <source>
        <strain evidence="1 2">OD-Hann</strain>
    </source>
</reference>
<dbReference type="Proteomes" id="UP000053660">
    <property type="component" value="Unassembled WGS sequence"/>
</dbReference>
<sequence>MGNPGNCEYSFSLLDMFFHYFSLVRGDPRPKVLWLRDLVPIDIRAEGRYSVSTMGNPGKCENSFSVLDFCARIVLNTTRILTSFRKTLIKAEIPSCPTPYETFCNHHFISYECCFERCILEVEDIYTVPLTSSFRSSDDPAGARGGPGEVRVRGQEQLRRGALEGGSSLRERCSSAGKFALIKGRVAVA</sequence>
<dbReference type="EMBL" id="KN549337">
    <property type="protein sequence ID" value="KHJ98248.1"/>
    <property type="molecule type" value="Genomic_DNA"/>
</dbReference>
<protein>
    <submittedName>
        <fullName evidence="1">Uncharacterized protein</fullName>
    </submittedName>
</protein>
<proteinExistence type="predicted"/>
<gene>
    <name evidence="1" type="ORF">OESDEN_01765</name>
</gene>
<name>A0A0B1TL31_OESDE</name>